<accession>V4HJN1</accession>
<dbReference type="SMART" id="SM00642">
    <property type="entry name" value="Aamy"/>
    <property type="match status" value="1"/>
</dbReference>
<protein>
    <submittedName>
        <fullName evidence="5">Alpha amylase</fullName>
    </submittedName>
</protein>
<dbReference type="NCBIfam" id="NF041321">
    <property type="entry name" value="Alpha-amyl_MalA_Halo"/>
    <property type="match status" value="1"/>
</dbReference>
<organism evidence="5 6">
    <name type="scientific">Candidatus Halobonum tyrrellensis G22</name>
    <dbReference type="NCBI Taxonomy" id="1324957"/>
    <lineage>
        <taxon>Archaea</taxon>
        <taxon>Methanobacteriati</taxon>
        <taxon>Methanobacteriota</taxon>
        <taxon>Stenosarchaea group</taxon>
        <taxon>Halobacteria</taxon>
        <taxon>Halobacteriales</taxon>
        <taxon>Haloferacaceae</taxon>
        <taxon>Candidatus Halobonum</taxon>
    </lineage>
</organism>
<feature type="compositionally biased region" description="Basic and acidic residues" evidence="3">
    <location>
        <begin position="126"/>
        <end position="140"/>
    </location>
</feature>
<feature type="region of interest" description="Disordered" evidence="3">
    <location>
        <begin position="76"/>
        <end position="140"/>
    </location>
</feature>
<feature type="region of interest" description="Disordered" evidence="3">
    <location>
        <begin position="1"/>
        <end position="25"/>
    </location>
</feature>
<dbReference type="InterPro" id="IPR017853">
    <property type="entry name" value="GH"/>
</dbReference>
<keyword evidence="6" id="KW-1185">Reference proteome</keyword>
<dbReference type="PATRIC" id="fig|1324957.4.peg.2143"/>
<evidence type="ECO:0000256" key="1">
    <source>
        <dbReference type="ARBA" id="ARBA00022801"/>
    </source>
</evidence>
<sequence length="670" mass="72361">MHHPGPPRFVAVGHSVELAPRDPDPDATYRWRVAEAPVASVAELGDDPVVHFVPDAPGTYVVELRAPDGTHRLTVRAFPGELSPEGVAGGASGRSGQWSGGSGGAGGRSGASGSARSGSGSGTGTREGEHGAGRPRVRLEARVAGDELVVEATVRAAAGESPDDADVEFVVDDRDDLPADAATVGDREFRVPVSALPGRLRVHAVAVGAGGYSVADSVDVRTDDGDGVRTDGGTASARRSVETTRPYDPPEWATDALIYEIYVRTFAPDDDDSATTFDAIAARLDYLDDLGVDVLWLTPVLQNDHAPHGYNITDFFAIAEDLGGREAYERFLDAAHDRGMKVLFDLVCNHSARAHPFFEDAYRNPDSEYYDWYEWQESGEPGTYFDWEYIANFDFDTLDVRRHLLDAVDEWAPLVDGFRCDMAWAVPNGFWKELHDRVKARDPEFLLLDETIPYIADFQEGMFDMHFDSTTAFTLREVGAGHQPAERLLDAIDARVDAGFPDHASFMLYAENHDESRYITECGEPAARAAAGALMTLPGTPMLYAGQELGQRGRRDGLAWEHANPHLQEQYARLVDARHAHPALEHDAALRRVGYEVRDGPADRVVAYGRAAPDGGEAVVVVLNFADETATVAIDPAVGAVDVATGDRVAEGGAVTVEDATLLPADADTL</sequence>
<feature type="compositionally biased region" description="Gly residues" evidence="3">
    <location>
        <begin position="87"/>
        <end position="110"/>
    </location>
</feature>
<dbReference type="eggNOG" id="arCOG02948">
    <property type="taxonomic scope" value="Archaea"/>
</dbReference>
<dbReference type="Pfam" id="PF00128">
    <property type="entry name" value="Alpha-amylase"/>
    <property type="match status" value="1"/>
</dbReference>
<dbReference type="Gene3D" id="3.20.20.80">
    <property type="entry name" value="Glycosidases"/>
    <property type="match status" value="1"/>
</dbReference>
<dbReference type="GO" id="GO:0005975">
    <property type="term" value="P:carbohydrate metabolic process"/>
    <property type="evidence" value="ECO:0007669"/>
    <property type="project" value="InterPro"/>
</dbReference>
<reference evidence="5 6" key="1">
    <citation type="journal article" date="2013" name="Genome Announc.">
        <title>Draft Genome Sequence of 'Candidatus Halobonum tyrrellensis' Strain G22, Isolated from the Hypersaline Waters of Lake Tyrrell, Australia.</title>
        <authorList>
            <person name="Ugalde J.A."/>
            <person name="Narasingarao P."/>
            <person name="Kuo S."/>
            <person name="Podell S."/>
            <person name="Allen E.E."/>
        </authorList>
    </citation>
    <scope>NUCLEOTIDE SEQUENCE [LARGE SCALE GENOMIC DNA]</scope>
    <source>
        <strain evidence="5 6">G22</strain>
    </source>
</reference>
<keyword evidence="2" id="KW-0326">Glycosidase</keyword>
<name>V4HJN1_9EURY</name>
<feature type="domain" description="Glycosyl hydrolase family 13 catalytic" evidence="4">
    <location>
        <begin position="260"/>
        <end position="578"/>
    </location>
</feature>
<dbReference type="InterPro" id="IPR053556">
    <property type="entry name" value="GH13_alpha-amylase"/>
</dbReference>
<dbReference type="InterPro" id="IPR006047">
    <property type="entry name" value="GH13_cat_dom"/>
</dbReference>
<dbReference type="PANTHER" id="PTHR10357:SF210">
    <property type="entry name" value="MALTODEXTRIN GLUCOSIDASE"/>
    <property type="match status" value="1"/>
</dbReference>
<dbReference type="SUPFAM" id="SSF51445">
    <property type="entry name" value="(Trans)glycosidases"/>
    <property type="match status" value="1"/>
</dbReference>
<gene>
    <name evidence="5" type="ORF">K933_10552</name>
</gene>
<dbReference type="RefSeq" id="WP_023394693.1">
    <property type="nucleotide sequence ID" value="NZ_ASGZ01000034.1"/>
</dbReference>
<keyword evidence="1" id="KW-0378">Hydrolase</keyword>
<dbReference type="EMBL" id="ASGZ01000034">
    <property type="protein sequence ID" value="ESP88124.1"/>
    <property type="molecule type" value="Genomic_DNA"/>
</dbReference>
<evidence type="ECO:0000256" key="3">
    <source>
        <dbReference type="SAM" id="MobiDB-lite"/>
    </source>
</evidence>
<dbReference type="CDD" id="cd11313">
    <property type="entry name" value="AmyAc_arch_bac_AmyA"/>
    <property type="match status" value="1"/>
</dbReference>
<evidence type="ECO:0000259" key="4">
    <source>
        <dbReference type="SMART" id="SM00642"/>
    </source>
</evidence>
<evidence type="ECO:0000256" key="2">
    <source>
        <dbReference type="ARBA" id="ARBA00023295"/>
    </source>
</evidence>
<dbReference type="Proteomes" id="UP000017840">
    <property type="component" value="Unassembled WGS sequence"/>
</dbReference>
<dbReference type="GO" id="GO:0016798">
    <property type="term" value="F:hydrolase activity, acting on glycosyl bonds"/>
    <property type="evidence" value="ECO:0007669"/>
    <property type="project" value="UniProtKB-KW"/>
</dbReference>
<dbReference type="PANTHER" id="PTHR10357">
    <property type="entry name" value="ALPHA-AMYLASE FAMILY MEMBER"/>
    <property type="match status" value="1"/>
</dbReference>
<comment type="caution">
    <text evidence="5">The sequence shown here is derived from an EMBL/GenBank/DDBJ whole genome shotgun (WGS) entry which is preliminary data.</text>
</comment>
<dbReference type="STRING" id="1324957.K933_10552"/>
<dbReference type="AlphaFoldDB" id="V4HJN1"/>
<evidence type="ECO:0000313" key="5">
    <source>
        <dbReference type="EMBL" id="ESP88124.1"/>
    </source>
</evidence>
<feature type="region of interest" description="Disordered" evidence="3">
    <location>
        <begin position="223"/>
        <end position="246"/>
    </location>
</feature>
<evidence type="ECO:0000313" key="6">
    <source>
        <dbReference type="Proteomes" id="UP000017840"/>
    </source>
</evidence>
<proteinExistence type="predicted"/>